<feature type="compositionally biased region" description="Basic and acidic residues" evidence="2">
    <location>
        <begin position="774"/>
        <end position="795"/>
    </location>
</feature>
<feature type="region of interest" description="Disordered" evidence="2">
    <location>
        <begin position="186"/>
        <end position="233"/>
    </location>
</feature>
<evidence type="ECO:0000256" key="2">
    <source>
        <dbReference type="SAM" id="MobiDB-lite"/>
    </source>
</evidence>
<dbReference type="AlphaFoldDB" id="A0ABD1DLU3"/>
<name>A0ABD1DLU3_CULPP</name>
<proteinExistence type="predicted"/>
<feature type="compositionally biased region" description="Polar residues" evidence="2">
    <location>
        <begin position="390"/>
        <end position="416"/>
    </location>
</feature>
<feature type="region of interest" description="Disordered" evidence="2">
    <location>
        <begin position="341"/>
        <end position="813"/>
    </location>
</feature>
<dbReference type="Proteomes" id="UP001562425">
    <property type="component" value="Unassembled WGS sequence"/>
</dbReference>
<feature type="compositionally biased region" description="Low complexity" evidence="2">
    <location>
        <begin position="571"/>
        <end position="615"/>
    </location>
</feature>
<comment type="caution">
    <text evidence="3">The sequence shown here is derived from an EMBL/GenBank/DDBJ whole genome shotgun (WGS) entry which is preliminary data.</text>
</comment>
<keyword evidence="1" id="KW-0175">Coiled coil</keyword>
<feature type="compositionally biased region" description="Polar residues" evidence="2">
    <location>
        <begin position="206"/>
        <end position="216"/>
    </location>
</feature>
<feature type="compositionally biased region" description="Polar residues" evidence="2">
    <location>
        <begin position="619"/>
        <end position="628"/>
    </location>
</feature>
<organism evidence="3 4">
    <name type="scientific">Culex pipiens pipiens</name>
    <name type="common">Northern house mosquito</name>
    <dbReference type="NCBI Taxonomy" id="38569"/>
    <lineage>
        <taxon>Eukaryota</taxon>
        <taxon>Metazoa</taxon>
        <taxon>Ecdysozoa</taxon>
        <taxon>Arthropoda</taxon>
        <taxon>Hexapoda</taxon>
        <taxon>Insecta</taxon>
        <taxon>Pterygota</taxon>
        <taxon>Neoptera</taxon>
        <taxon>Endopterygota</taxon>
        <taxon>Diptera</taxon>
        <taxon>Nematocera</taxon>
        <taxon>Culicoidea</taxon>
        <taxon>Culicidae</taxon>
        <taxon>Culicinae</taxon>
        <taxon>Culicini</taxon>
        <taxon>Culex</taxon>
        <taxon>Culex</taxon>
    </lineage>
</organism>
<keyword evidence="4" id="KW-1185">Reference proteome</keyword>
<feature type="compositionally biased region" description="Polar residues" evidence="2">
    <location>
        <begin position="701"/>
        <end position="718"/>
    </location>
</feature>
<evidence type="ECO:0000256" key="1">
    <source>
        <dbReference type="SAM" id="Coils"/>
    </source>
</evidence>
<feature type="compositionally biased region" description="Polar residues" evidence="2">
    <location>
        <begin position="544"/>
        <end position="570"/>
    </location>
</feature>
<feature type="compositionally biased region" description="Low complexity" evidence="2">
    <location>
        <begin position="653"/>
        <end position="675"/>
    </location>
</feature>
<evidence type="ECO:0000313" key="3">
    <source>
        <dbReference type="EMBL" id="KAL1400719.1"/>
    </source>
</evidence>
<feature type="compositionally biased region" description="Basic and acidic residues" evidence="2">
    <location>
        <begin position="730"/>
        <end position="745"/>
    </location>
</feature>
<gene>
    <name evidence="3" type="ORF">pipiens_007205</name>
</gene>
<protein>
    <submittedName>
        <fullName evidence="3">Uncharacterized protein</fullName>
    </submittedName>
</protein>
<accession>A0ABD1DLU3</accession>
<feature type="compositionally biased region" description="Polar residues" evidence="2">
    <location>
        <begin position="473"/>
        <end position="483"/>
    </location>
</feature>
<sequence length="813" mass="92892">MFSDEEINRHNYQFRFQEMESKIRKCELERTQLEQRFTQLMRERQECEKAAERSMKLKYKRMMELERQRAERNESLLRMLHKIDQQAASLAAKTDRLKMLKTQYESYLIRSWSSQRALPPSPAPSICSHQIFPPAPPQPSYYRNTESPKSDFVRYLSDLTHTQTAIHNPIPPPTALSNYIASQPSSSSAWSRDPFSRTASDVIPQPTFSFPASSLNPPIPETPRHRPPSTKPQLSNEEFIQYIDNEILKAPDIPTVETPPPPMVALPNIRVDPPTITPSPLPAAYLEDVTNEEEVKPLTEYDEDKAYVIEDLAEKLALYDQAEEQPKQEDTEITQRWERIVEVNSTKPEEEPSVQETKRSSIEEWDEIPAAQPASESVKAELKLEEPVMETSQEVYQETQNSSASEEVQQEPSVSYEQPELSTAPEEVQPEYQQSYASEADYQQYPTAVEQEYQAPVDYNYQYAPEQPVPTEADTNQPTTQQEDPAYWTTARQAVKAKTITALGQSRTPETIEEVANNGEAVEPVERRSTPSGSKRSSPMGEIVSTSEIHQSQPEEQPAVDTTQYDYSQYPQEYDPAAEQQAYQQYPQDGSDQQYYEYQEQDPAQAQQQYQEYAEGTSADPNQYQQATEYPGPTQYVFEQGYYEQPQPVDPNQQQAYYDQSQQPQPTEDQQQYDPNQQAYYDPNAEQQPYYEEAPAPDQTVYDQSQEYGAYETSQSEGQEAVVAVEPEAVEPKEPETESISKVEEETPIVGTEEASSPSLLFATSEESEQQVKVVEEQQEQKKVEESRGGEDGKDTTTVSSVNDESDFDFSTQ</sequence>
<feature type="coiled-coil region" evidence="1">
    <location>
        <begin position="16"/>
        <end position="50"/>
    </location>
</feature>
<evidence type="ECO:0000313" key="4">
    <source>
        <dbReference type="Proteomes" id="UP001562425"/>
    </source>
</evidence>
<reference evidence="3 4" key="1">
    <citation type="submission" date="2024-05" db="EMBL/GenBank/DDBJ databases">
        <title>Culex pipiens pipiens assembly and annotation.</title>
        <authorList>
            <person name="Alout H."/>
            <person name="Durand T."/>
        </authorList>
    </citation>
    <scope>NUCLEOTIDE SEQUENCE [LARGE SCALE GENOMIC DNA]</scope>
    <source>
        <strain evidence="3">HA-2024</strain>
        <tissue evidence="3">Whole body</tissue>
    </source>
</reference>
<dbReference type="EMBL" id="JBEHCU010005153">
    <property type="protein sequence ID" value="KAL1400719.1"/>
    <property type="molecule type" value="Genomic_DNA"/>
</dbReference>
<feature type="compositionally biased region" description="Acidic residues" evidence="2">
    <location>
        <begin position="804"/>
        <end position="813"/>
    </location>
</feature>